<dbReference type="PANTHER" id="PTHR14859">
    <property type="entry name" value="CALCOFLUOR WHITE HYPERSENSITIVE PROTEIN PRECURSOR"/>
    <property type="match status" value="1"/>
</dbReference>
<keyword evidence="3" id="KW-1185">Reference proteome</keyword>
<name>A0ABV4BBT5_9GAMM</name>
<feature type="domain" description="Endonuclease/exonuclease/phosphatase" evidence="1">
    <location>
        <begin position="7"/>
        <end position="235"/>
    </location>
</feature>
<dbReference type="RefSeq" id="WP_369666335.1">
    <property type="nucleotide sequence ID" value="NZ_JBDKXB010000005.1"/>
</dbReference>
<gene>
    <name evidence="2" type="ORF">ABC977_05965</name>
</gene>
<reference evidence="2 3" key="1">
    <citation type="submission" date="2024-05" db="EMBL/GenBank/DDBJ databases">
        <title>Genome Sequence and Characterization of the New Strain Purple Sulfur Bacterium of Genus Thioalkalicoccus.</title>
        <authorList>
            <person name="Bryantseva I.A."/>
            <person name="Kyndt J.A."/>
            <person name="Imhoff J.F."/>
        </authorList>
    </citation>
    <scope>NUCLEOTIDE SEQUENCE [LARGE SCALE GENOMIC DNA]</scope>
    <source>
        <strain evidence="2 3">Um2</strain>
    </source>
</reference>
<evidence type="ECO:0000313" key="3">
    <source>
        <dbReference type="Proteomes" id="UP001564408"/>
    </source>
</evidence>
<proteinExistence type="predicted"/>
<dbReference type="InterPro" id="IPR005135">
    <property type="entry name" value="Endo/exonuclease/phosphatase"/>
</dbReference>
<dbReference type="PANTHER" id="PTHR14859:SF15">
    <property type="entry name" value="ENDONUCLEASE_EXONUCLEASE_PHOSPHATASE DOMAIN-CONTAINING PROTEIN"/>
    <property type="match status" value="1"/>
</dbReference>
<dbReference type="InterPro" id="IPR036691">
    <property type="entry name" value="Endo/exonu/phosph_ase_sf"/>
</dbReference>
<dbReference type="Proteomes" id="UP001564408">
    <property type="component" value="Unassembled WGS sequence"/>
</dbReference>
<evidence type="ECO:0000259" key="1">
    <source>
        <dbReference type="Pfam" id="PF03372"/>
    </source>
</evidence>
<protein>
    <submittedName>
        <fullName evidence="2">Endonuclease/exonuclease/phosphatase family protein</fullName>
    </submittedName>
</protein>
<evidence type="ECO:0000313" key="2">
    <source>
        <dbReference type="EMBL" id="MEY6431954.1"/>
    </source>
</evidence>
<comment type="caution">
    <text evidence="2">The sequence shown here is derived from an EMBL/GenBank/DDBJ whole genome shotgun (WGS) entry which is preliminary data.</text>
</comment>
<accession>A0ABV4BBT5</accession>
<dbReference type="EMBL" id="JBDKXB010000005">
    <property type="protein sequence ID" value="MEY6431954.1"/>
    <property type="molecule type" value="Genomic_DNA"/>
</dbReference>
<keyword evidence="2" id="KW-0255">Endonuclease</keyword>
<sequence>MQSLSLLSYNIQAGIHSRQYSDYLTNSWKHFLPYRERLDNLTRIASLLRGYDLVGLQEVDSGSLRSAYVDQVQFLAASGGFPYWHRQVNRNLGMLAQHSNGILSRVRPDKVTEHKLPGLPGRGAVVAEFALSDGEDLAVCILHLALGRRARAMQLDYLSPLIHRYPYLVMMGDFNCSCSSKSLRTLALRYRMQGLDCNLKTYPSWRPRRNLDHVLTSPAMRIQEARVLEYPFSDHLPLAVKVALPAGVRLIAGQPNCDLGRLAA</sequence>
<keyword evidence="2" id="KW-0378">Hydrolase</keyword>
<dbReference type="GO" id="GO:0004519">
    <property type="term" value="F:endonuclease activity"/>
    <property type="evidence" value="ECO:0007669"/>
    <property type="project" value="UniProtKB-KW"/>
</dbReference>
<dbReference type="Pfam" id="PF03372">
    <property type="entry name" value="Exo_endo_phos"/>
    <property type="match status" value="1"/>
</dbReference>
<keyword evidence="2" id="KW-0540">Nuclease</keyword>
<dbReference type="SUPFAM" id="SSF56219">
    <property type="entry name" value="DNase I-like"/>
    <property type="match status" value="1"/>
</dbReference>
<dbReference type="InterPro" id="IPR051916">
    <property type="entry name" value="GPI-anchor_lipid_remodeler"/>
</dbReference>
<dbReference type="Gene3D" id="3.60.10.10">
    <property type="entry name" value="Endonuclease/exonuclease/phosphatase"/>
    <property type="match status" value="1"/>
</dbReference>
<organism evidence="2 3">
    <name type="scientific">Thioalkalicoccus limnaeus</name>
    <dbReference type="NCBI Taxonomy" id="120681"/>
    <lineage>
        <taxon>Bacteria</taxon>
        <taxon>Pseudomonadati</taxon>
        <taxon>Pseudomonadota</taxon>
        <taxon>Gammaproteobacteria</taxon>
        <taxon>Chromatiales</taxon>
        <taxon>Chromatiaceae</taxon>
        <taxon>Thioalkalicoccus</taxon>
    </lineage>
</organism>